<evidence type="ECO:0000256" key="4">
    <source>
        <dbReference type="ARBA" id="ARBA00022705"/>
    </source>
</evidence>
<keyword evidence="10" id="KW-1185">Reference proteome</keyword>
<dbReference type="GO" id="GO:0003887">
    <property type="term" value="F:DNA-directed DNA polymerase activity"/>
    <property type="evidence" value="ECO:0007669"/>
    <property type="project" value="UniProtKB-KW"/>
</dbReference>
<accession>A0A2W7P062</accession>
<sequence>MKLNSRDAAAWIGKPPPDRPGTLLHGTDAMRVALKRQDLVTALIGPDGETDLRLVRLSPADLRRERTIVSDEMKARGFFPGPRALLIEEATAQHADPILAALKDWAPGDAHLVVTAGSLKPASALRKGFEGHRSAAAIAIYDDPPDRAEIEAALARAGLTQIAPDAMQALTALAHTVDPGDFRQVLEKVALYKHGDPAPLEAADIAACAPVSTDASLDEILGVVTDGKADRIGPLLSRLVAQGVTPVSLCIGAMRHFRTLHTAAADPGGAGSGIGRLRPPVYGPRRDALLRQAQSWGAERLGQALSLLVETDLTLRSSTRAPQMALMERTLIRLAMMGRR</sequence>
<evidence type="ECO:0000256" key="6">
    <source>
        <dbReference type="ARBA" id="ARBA00034754"/>
    </source>
</evidence>
<evidence type="ECO:0000256" key="1">
    <source>
        <dbReference type="ARBA" id="ARBA00012417"/>
    </source>
</evidence>
<dbReference type="InterPro" id="IPR008921">
    <property type="entry name" value="DNA_pol3_clamp-load_cplx_C"/>
</dbReference>
<keyword evidence="5" id="KW-0239">DNA-directed DNA polymerase</keyword>
<dbReference type="AlphaFoldDB" id="A0A2W7P062"/>
<evidence type="ECO:0000256" key="7">
    <source>
        <dbReference type="ARBA" id="ARBA00049244"/>
    </source>
</evidence>
<keyword evidence="3" id="KW-0548">Nucleotidyltransferase</keyword>
<proteinExistence type="inferred from homology"/>
<dbReference type="Proteomes" id="UP000248916">
    <property type="component" value="Unassembled WGS sequence"/>
</dbReference>
<keyword evidence="4" id="KW-0235">DNA replication</keyword>
<evidence type="ECO:0000313" key="9">
    <source>
        <dbReference type="EMBL" id="PZX18856.1"/>
    </source>
</evidence>
<evidence type="ECO:0000256" key="8">
    <source>
        <dbReference type="SAM" id="MobiDB-lite"/>
    </source>
</evidence>
<comment type="caution">
    <text evidence="9">The sequence shown here is derived from an EMBL/GenBank/DDBJ whole genome shotgun (WGS) entry which is preliminary data.</text>
</comment>
<dbReference type="EC" id="2.7.7.7" evidence="1"/>
<evidence type="ECO:0000256" key="2">
    <source>
        <dbReference type="ARBA" id="ARBA00022679"/>
    </source>
</evidence>
<dbReference type="SUPFAM" id="SSF48019">
    <property type="entry name" value="post-AAA+ oligomerization domain-like"/>
    <property type="match status" value="1"/>
</dbReference>
<evidence type="ECO:0000256" key="5">
    <source>
        <dbReference type="ARBA" id="ARBA00022932"/>
    </source>
</evidence>
<dbReference type="GO" id="GO:0009360">
    <property type="term" value="C:DNA polymerase III complex"/>
    <property type="evidence" value="ECO:0007669"/>
    <property type="project" value="TreeGrafter"/>
</dbReference>
<protein>
    <recommendedName>
        <fullName evidence="1">DNA-directed DNA polymerase</fullName>
        <ecNumber evidence="1">2.7.7.7</ecNumber>
    </recommendedName>
</protein>
<organism evidence="9 10">
    <name type="scientific">Palleronia aestuarii</name>
    <dbReference type="NCBI Taxonomy" id="568105"/>
    <lineage>
        <taxon>Bacteria</taxon>
        <taxon>Pseudomonadati</taxon>
        <taxon>Pseudomonadota</taxon>
        <taxon>Alphaproteobacteria</taxon>
        <taxon>Rhodobacterales</taxon>
        <taxon>Roseobacteraceae</taxon>
        <taxon>Palleronia</taxon>
    </lineage>
</organism>
<evidence type="ECO:0000256" key="3">
    <source>
        <dbReference type="ARBA" id="ARBA00022695"/>
    </source>
</evidence>
<dbReference type="RefSeq" id="WP_111535754.1">
    <property type="nucleotide sequence ID" value="NZ_QKZL01000002.1"/>
</dbReference>
<comment type="similarity">
    <text evidence="6">Belongs to the DNA polymerase HolA subunit family.</text>
</comment>
<reference evidence="9 10" key="1">
    <citation type="submission" date="2018-06" db="EMBL/GenBank/DDBJ databases">
        <title>Genomic Encyclopedia of Archaeal and Bacterial Type Strains, Phase II (KMG-II): from individual species to whole genera.</title>
        <authorList>
            <person name="Goeker M."/>
        </authorList>
    </citation>
    <scope>NUCLEOTIDE SEQUENCE [LARGE SCALE GENOMIC DNA]</scope>
    <source>
        <strain evidence="9 10">DSM 22009</strain>
    </source>
</reference>
<dbReference type="PANTHER" id="PTHR34388">
    <property type="entry name" value="DNA POLYMERASE III SUBUNIT DELTA"/>
    <property type="match status" value="1"/>
</dbReference>
<dbReference type="GO" id="GO:0003677">
    <property type="term" value="F:DNA binding"/>
    <property type="evidence" value="ECO:0007669"/>
    <property type="project" value="InterPro"/>
</dbReference>
<dbReference type="EMBL" id="QKZL01000002">
    <property type="protein sequence ID" value="PZX18856.1"/>
    <property type="molecule type" value="Genomic_DNA"/>
</dbReference>
<name>A0A2W7P062_9RHOB</name>
<comment type="catalytic activity">
    <reaction evidence="7">
        <text>DNA(n) + a 2'-deoxyribonucleoside 5'-triphosphate = DNA(n+1) + diphosphate</text>
        <dbReference type="Rhea" id="RHEA:22508"/>
        <dbReference type="Rhea" id="RHEA-COMP:17339"/>
        <dbReference type="Rhea" id="RHEA-COMP:17340"/>
        <dbReference type="ChEBI" id="CHEBI:33019"/>
        <dbReference type="ChEBI" id="CHEBI:61560"/>
        <dbReference type="ChEBI" id="CHEBI:173112"/>
        <dbReference type="EC" id="2.7.7.7"/>
    </reaction>
</comment>
<dbReference type="GO" id="GO:0006261">
    <property type="term" value="P:DNA-templated DNA replication"/>
    <property type="evidence" value="ECO:0007669"/>
    <property type="project" value="TreeGrafter"/>
</dbReference>
<gene>
    <name evidence="9" type="ORF">LX81_00549</name>
</gene>
<dbReference type="InterPro" id="IPR005790">
    <property type="entry name" value="DNA_polIII_delta"/>
</dbReference>
<dbReference type="Gene3D" id="1.20.272.10">
    <property type="match status" value="1"/>
</dbReference>
<feature type="region of interest" description="Disordered" evidence="8">
    <location>
        <begin position="1"/>
        <end position="20"/>
    </location>
</feature>
<dbReference type="PANTHER" id="PTHR34388:SF1">
    <property type="entry name" value="DNA POLYMERASE III SUBUNIT DELTA"/>
    <property type="match status" value="1"/>
</dbReference>
<evidence type="ECO:0000313" key="10">
    <source>
        <dbReference type="Proteomes" id="UP000248916"/>
    </source>
</evidence>
<dbReference type="OrthoDB" id="9804983at2"/>
<keyword evidence="2" id="KW-0808">Transferase</keyword>